<reference evidence="2 3" key="1">
    <citation type="submission" date="2016-02" db="EMBL/GenBank/DDBJ databases">
        <title>Draft genome sequence of Aeromonas trota strain 1999lcr isolated from cerebrospinal fluid (CSF).</title>
        <authorList>
            <person name="Dallagassa C.B."/>
            <person name="Prediger K.C."/>
            <person name="Weiss V.A."/>
            <person name="Assis F.E."/>
            <person name="Baura V."/>
            <person name="Cruz L.M."/>
            <person name="Souza E.M."/>
            <person name="Pedrosa F.O."/>
            <person name="Fadel-Picheth C.M."/>
        </authorList>
    </citation>
    <scope>NUCLEOTIDE SEQUENCE [LARGE SCALE GENOMIC DNA]</scope>
    <source>
        <strain evidence="2 3">1999lcr</strain>
    </source>
</reference>
<dbReference type="EMBL" id="JMGO02000003">
    <property type="protein sequence ID" value="KXU80892.1"/>
    <property type="molecule type" value="Genomic_DNA"/>
</dbReference>
<dbReference type="GO" id="GO:0019239">
    <property type="term" value="F:deaminase activity"/>
    <property type="evidence" value="ECO:0007669"/>
    <property type="project" value="TreeGrafter"/>
</dbReference>
<dbReference type="Pfam" id="PF01042">
    <property type="entry name" value="Ribonuc_L-PSP"/>
    <property type="match status" value="3"/>
</dbReference>
<dbReference type="Proteomes" id="UP000078435">
    <property type="component" value="Unassembled WGS sequence"/>
</dbReference>
<dbReference type="CDD" id="cd00448">
    <property type="entry name" value="YjgF_YER057c_UK114_family"/>
    <property type="match status" value="3"/>
</dbReference>
<comment type="similarity">
    <text evidence="1">Belongs to the RutC family.</text>
</comment>
<dbReference type="PANTHER" id="PTHR11803:SF58">
    <property type="entry name" value="PROTEIN HMF1-RELATED"/>
    <property type="match status" value="1"/>
</dbReference>
<dbReference type="NCBIfam" id="TIGR00004">
    <property type="entry name" value="Rid family detoxifying hydrolase"/>
    <property type="match status" value="1"/>
</dbReference>
<evidence type="ECO:0000313" key="2">
    <source>
        <dbReference type="EMBL" id="KXU80892.1"/>
    </source>
</evidence>
<dbReference type="InterPro" id="IPR006175">
    <property type="entry name" value="YjgF/YER057c/UK114"/>
</dbReference>
<protein>
    <submittedName>
        <fullName evidence="2">Reactive intermediate/imine deaminase</fullName>
    </submittedName>
</protein>
<sequence>MSDTIIKAARNTSNAPQGLGTYTQTVAFSHYNNIAAQLPVDPRTGKLIEGDVKMQARQCLTNIKAIVESIDHVMDDMVKLTVFLSDIADLDAVNEVYREFFPGYVPTRTTLAVAALPLGAKVQMDAIISNGEGTYPQAPCALVKLARNSSRAPQSALSTQTVAFSHYNNIGAQLPIDAASGQLVAGGIKEQAAQCLNNIKAILEGIDVPFDDIVKVTVYLKNLTDLDAVNEVYTTFFPDSAIARAAAYLPARSVIAASALPMDALVQMDAVISHGDGTPPQLVEDRHNLVIRARNTDKAPRSPLHTQTVAFSHYNHIAGQLPVDLATGKILTGCVKEQTAQCLNHIKAIVESIDHVMDDIVKVNIQLARIEDLEAVNAIYTRYFPDYQPARTVIAVRELPAGALIQMDAVMSNAESTPPQA</sequence>
<dbReference type="InterPro" id="IPR035959">
    <property type="entry name" value="RutC-like_sf"/>
</dbReference>
<dbReference type="OrthoDB" id="8684161at2"/>
<dbReference type="STRING" id="29489.VL01_09120"/>
<dbReference type="GO" id="GO:0005829">
    <property type="term" value="C:cytosol"/>
    <property type="evidence" value="ECO:0007669"/>
    <property type="project" value="TreeGrafter"/>
</dbReference>
<comment type="caution">
    <text evidence="2">The sequence shown here is derived from an EMBL/GenBank/DDBJ whole genome shotgun (WGS) entry which is preliminary data.</text>
</comment>
<proteinExistence type="inferred from homology"/>
<dbReference type="FunFam" id="3.30.1330.40:FF:000001">
    <property type="entry name" value="L-PSP family endoribonuclease"/>
    <property type="match status" value="1"/>
</dbReference>
<dbReference type="AlphaFoldDB" id="A0A175VLP5"/>
<accession>A0A175VLP5</accession>
<dbReference type="SUPFAM" id="SSF55298">
    <property type="entry name" value="YjgF-like"/>
    <property type="match status" value="3"/>
</dbReference>
<gene>
    <name evidence="2" type="ORF">LCR_12480</name>
</gene>
<dbReference type="Gene3D" id="3.30.1330.40">
    <property type="entry name" value="RutC-like"/>
    <property type="match status" value="3"/>
</dbReference>
<evidence type="ECO:0000256" key="1">
    <source>
        <dbReference type="ARBA" id="ARBA00010552"/>
    </source>
</evidence>
<dbReference type="InterPro" id="IPR006056">
    <property type="entry name" value="RidA"/>
</dbReference>
<organism evidence="2 3">
    <name type="scientific">Aeromonas enteropelogenes</name>
    <name type="common">Aeromonas trota</name>
    <dbReference type="NCBI Taxonomy" id="29489"/>
    <lineage>
        <taxon>Bacteria</taxon>
        <taxon>Pseudomonadati</taxon>
        <taxon>Pseudomonadota</taxon>
        <taxon>Gammaproteobacteria</taxon>
        <taxon>Aeromonadales</taxon>
        <taxon>Aeromonadaceae</taxon>
        <taxon>Aeromonas</taxon>
    </lineage>
</organism>
<dbReference type="RefSeq" id="WP_061475915.1">
    <property type="nucleotide sequence ID" value="NZ_JMGO02000003.1"/>
</dbReference>
<evidence type="ECO:0000313" key="3">
    <source>
        <dbReference type="Proteomes" id="UP000078435"/>
    </source>
</evidence>
<name>A0A175VLP5_AEREN</name>
<dbReference type="PANTHER" id="PTHR11803">
    <property type="entry name" value="2-IMINOBUTANOATE/2-IMINOPROPANOATE DEAMINASE RIDA"/>
    <property type="match status" value="1"/>
</dbReference>